<dbReference type="PANTHER" id="PTHR23024:SF635">
    <property type="entry name" value="OS07G0162700 PROTEIN"/>
    <property type="match status" value="1"/>
</dbReference>
<proteinExistence type="inferred from homology"/>
<name>A0A2K1WV01_POPTR</name>
<dbReference type="STRING" id="3694.A0A2K1WV01"/>
<dbReference type="AlphaFoldDB" id="A0A2K1WV01"/>
<dbReference type="InterPro" id="IPR013094">
    <property type="entry name" value="AB_hydrolase_3"/>
</dbReference>
<dbReference type="Pfam" id="PF07859">
    <property type="entry name" value="Abhydrolase_3"/>
    <property type="match status" value="1"/>
</dbReference>
<dbReference type="Proteomes" id="UP000006729">
    <property type="component" value="Chromosome 18"/>
</dbReference>
<dbReference type="SUPFAM" id="SSF53474">
    <property type="entry name" value="alpha/beta-Hydrolases"/>
    <property type="match status" value="1"/>
</dbReference>
<dbReference type="InParanoid" id="A0A2K1WV01"/>
<organism evidence="3 4">
    <name type="scientific">Populus trichocarpa</name>
    <name type="common">Western balsam poplar</name>
    <name type="synonym">Populus balsamifera subsp. trichocarpa</name>
    <dbReference type="NCBI Taxonomy" id="3694"/>
    <lineage>
        <taxon>Eukaryota</taxon>
        <taxon>Viridiplantae</taxon>
        <taxon>Streptophyta</taxon>
        <taxon>Embryophyta</taxon>
        <taxon>Tracheophyta</taxon>
        <taxon>Spermatophyta</taxon>
        <taxon>Magnoliopsida</taxon>
        <taxon>eudicotyledons</taxon>
        <taxon>Gunneridae</taxon>
        <taxon>Pentapetalae</taxon>
        <taxon>rosids</taxon>
        <taxon>fabids</taxon>
        <taxon>Malpighiales</taxon>
        <taxon>Salicaceae</taxon>
        <taxon>Saliceae</taxon>
        <taxon>Populus</taxon>
    </lineage>
</organism>
<dbReference type="EMBL" id="CM009307">
    <property type="protein sequence ID" value="PNS92358.1"/>
    <property type="molecule type" value="Genomic_DNA"/>
</dbReference>
<dbReference type="Gene3D" id="3.40.50.1820">
    <property type="entry name" value="alpha/beta hydrolase"/>
    <property type="match status" value="1"/>
</dbReference>
<dbReference type="PANTHER" id="PTHR23024">
    <property type="entry name" value="ARYLACETAMIDE DEACETYLASE"/>
    <property type="match status" value="1"/>
</dbReference>
<evidence type="ECO:0000256" key="1">
    <source>
        <dbReference type="ARBA" id="ARBA00010515"/>
    </source>
</evidence>
<comment type="similarity">
    <text evidence="1">Belongs to the 'GDXG' lipolytic enzyme family.</text>
</comment>
<reference evidence="3 4" key="1">
    <citation type="journal article" date="2006" name="Science">
        <title>The genome of black cottonwood, Populus trichocarpa (Torr. &amp; Gray).</title>
        <authorList>
            <person name="Tuskan G.A."/>
            <person name="Difazio S."/>
            <person name="Jansson S."/>
            <person name="Bohlmann J."/>
            <person name="Grigoriev I."/>
            <person name="Hellsten U."/>
            <person name="Putnam N."/>
            <person name="Ralph S."/>
            <person name="Rombauts S."/>
            <person name="Salamov A."/>
            <person name="Schein J."/>
            <person name="Sterck L."/>
            <person name="Aerts A."/>
            <person name="Bhalerao R.R."/>
            <person name="Bhalerao R.P."/>
            <person name="Blaudez D."/>
            <person name="Boerjan W."/>
            <person name="Brun A."/>
            <person name="Brunner A."/>
            <person name="Busov V."/>
            <person name="Campbell M."/>
            <person name="Carlson J."/>
            <person name="Chalot M."/>
            <person name="Chapman J."/>
            <person name="Chen G.L."/>
            <person name="Cooper D."/>
            <person name="Coutinho P.M."/>
            <person name="Couturier J."/>
            <person name="Covert S."/>
            <person name="Cronk Q."/>
            <person name="Cunningham R."/>
            <person name="Davis J."/>
            <person name="Degroeve S."/>
            <person name="Dejardin A."/>
            <person name="Depamphilis C."/>
            <person name="Detter J."/>
            <person name="Dirks B."/>
            <person name="Dubchak I."/>
            <person name="Duplessis S."/>
            <person name="Ehlting J."/>
            <person name="Ellis B."/>
            <person name="Gendler K."/>
            <person name="Goodstein D."/>
            <person name="Gribskov M."/>
            <person name="Grimwood J."/>
            <person name="Groover A."/>
            <person name="Gunter L."/>
            <person name="Hamberger B."/>
            <person name="Heinze B."/>
            <person name="Helariutta Y."/>
            <person name="Henrissat B."/>
            <person name="Holligan D."/>
            <person name="Holt R."/>
            <person name="Huang W."/>
            <person name="Islam-Faridi N."/>
            <person name="Jones S."/>
            <person name="Jones-Rhoades M."/>
            <person name="Jorgensen R."/>
            <person name="Joshi C."/>
            <person name="Kangasjarvi J."/>
            <person name="Karlsson J."/>
            <person name="Kelleher C."/>
            <person name="Kirkpatrick R."/>
            <person name="Kirst M."/>
            <person name="Kohler A."/>
            <person name="Kalluri U."/>
            <person name="Larimer F."/>
            <person name="Leebens-Mack J."/>
            <person name="Leple J.C."/>
            <person name="Locascio P."/>
            <person name="Lou Y."/>
            <person name="Lucas S."/>
            <person name="Martin F."/>
            <person name="Montanini B."/>
            <person name="Napoli C."/>
            <person name="Nelson D.R."/>
            <person name="Nelson C."/>
            <person name="Nieminen K."/>
            <person name="Nilsson O."/>
            <person name="Pereda V."/>
            <person name="Peter G."/>
            <person name="Philippe R."/>
            <person name="Pilate G."/>
            <person name="Poliakov A."/>
            <person name="Razumovskaya J."/>
            <person name="Richardson P."/>
            <person name="Rinaldi C."/>
            <person name="Ritland K."/>
            <person name="Rouze P."/>
            <person name="Ryaboy D."/>
            <person name="Schmutz J."/>
            <person name="Schrader J."/>
            <person name="Segerman B."/>
            <person name="Shin H."/>
            <person name="Siddiqui A."/>
            <person name="Sterky F."/>
            <person name="Terry A."/>
            <person name="Tsai C.J."/>
            <person name="Uberbacher E."/>
            <person name="Unneberg P."/>
            <person name="Vahala J."/>
            <person name="Wall K."/>
            <person name="Wessler S."/>
            <person name="Yang G."/>
            <person name="Yin T."/>
            <person name="Douglas C."/>
            <person name="Marra M."/>
            <person name="Sandberg G."/>
            <person name="Van de Peer Y."/>
            <person name="Rokhsar D."/>
        </authorList>
    </citation>
    <scope>NUCLEOTIDE SEQUENCE [LARGE SCALE GENOMIC DNA]</scope>
    <source>
        <strain evidence="4">cv. Nisqually</strain>
    </source>
</reference>
<evidence type="ECO:0000313" key="3">
    <source>
        <dbReference type="EMBL" id="PNS92358.1"/>
    </source>
</evidence>
<gene>
    <name evidence="3" type="ORF">POPTR_018G028400</name>
</gene>
<dbReference type="InterPro" id="IPR050466">
    <property type="entry name" value="Carboxylest/Gibb_receptor"/>
</dbReference>
<evidence type="ECO:0000259" key="2">
    <source>
        <dbReference type="Pfam" id="PF07859"/>
    </source>
</evidence>
<keyword evidence="4" id="KW-1185">Reference proteome</keyword>
<accession>A0A2K1WV01</accession>
<feature type="domain" description="Alpha/beta hydrolase fold-3" evidence="2">
    <location>
        <begin position="70"/>
        <end position="148"/>
    </location>
</feature>
<dbReference type="InterPro" id="IPR029058">
    <property type="entry name" value="AB_hydrolase_fold"/>
</dbReference>
<evidence type="ECO:0000313" key="4">
    <source>
        <dbReference type="Proteomes" id="UP000006729"/>
    </source>
</evidence>
<sequence length="223" mass="24791">MSIVAEIPGFLQVFSDGLVKRFAPGIVPASSKSYSNGFKFKDVTIDSSKKITARLSLPDTPASMIQLPVVVHFHGGCFCFCSTTWLGFNHFPGDLSVASQSIVLSVDYRLAPENRLPIGYDDCFSSLERLCNNASSDPWLIKQADLSPIISFWRWCWMKHNTPDVSAGEWSEFPAVVVSVTGLDFLNERGVMHAQFLARKGVKEVKLATPSLQQQRSEFTRSH</sequence>
<protein>
    <recommendedName>
        <fullName evidence="2">Alpha/beta hydrolase fold-3 domain-containing protein</fullName>
    </recommendedName>
</protein>
<dbReference type="GO" id="GO:0016787">
    <property type="term" value="F:hydrolase activity"/>
    <property type="evidence" value="ECO:0007669"/>
    <property type="project" value="InterPro"/>
</dbReference>